<feature type="chain" id="PRO_5016689184" description="Peptidase M1 membrane alanine aminopeptidase domain-containing protein" evidence="1">
    <location>
        <begin position="21"/>
        <end position="705"/>
    </location>
</feature>
<dbReference type="PANTHER" id="PTHR45726:SF3">
    <property type="entry name" value="LEUKOTRIENE A-4 HYDROLASE"/>
    <property type="match status" value="1"/>
</dbReference>
<dbReference type="SUPFAM" id="SSF55486">
    <property type="entry name" value="Metalloproteases ('zincins'), catalytic domain"/>
    <property type="match status" value="1"/>
</dbReference>
<dbReference type="AlphaFoldDB" id="A0A369CI03"/>
<evidence type="ECO:0000256" key="1">
    <source>
        <dbReference type="SAM" id="SignalP"/>
    </source>
</evidence>
<accession>A0A369CI03</accession>
<keyword evidence="4" id="KW-1185">Reference proteome</keyword>
<dbReference type="Gene3D" id="1.10.390.10">
    <property type="entry name" value="Neutral Protease Domain 2"/>
    <property type="match status" value="1"/>
</dbReference>
<reference evidence="3 4" key="1">
    <citation type="submission" date="2018-07" db="EMBL/GenBank/DDBJ databases">
        <title>Genomic Encyclopedia of Type Strains, Phase IV (KMG-IV): sequencing the most valuable type-strain genomes for metagenomic binning, comparative biology and taxonomic classification.</title>
        <authorList>
            <person name="Goeker M."/>
        </authorList>
    </citation>
    <scope>NUCLEOTIDE SEQUENCE [LARGE SCALE GENOMIC DNA]</scope>
    <source>
        <strain evidence="3 4">DSM 26407</strain>
    </source>
</reference>
<dbReference type="GO" id="GO:0008270">
    <property type="term" value="F:zinc ion binding"/>
    <property type="evidence" value="ECO:0007669"/>
    <property type="project" value="InterPro"/>
</dbReference>
<evidence type="ECO:0000259" key="2">
    <source>
        <dbReference type="Pfam" id="PF01433"/>
    </source>
</evidence>
<dbReference type="InterPro" id="IPR014782">
    <property type="entry name" value="Peptidase_M1_dom"/>
</dbReference>
<dbReference type="Proteomes" id="UP000252707">
    <property type="component" value="Unassembled WGS sequence"/>
</dbReference>
<dbReference type="EMBL" id="QPJY01000002">
    <property type="protein sequence ID" value="RCX32306.1"/>
    <property type="molecule type" value="Genomic_DNA"/>
</dbReference>
<feature type="signal peptide" evidence="1">
    <location>
        <begin position="1"/>
        <end position="20"/>
    </location>
</feature>
<keyword evidence="1" id="KW-0732">Signal</keyword>
<sequence length="705" mass="77532">MLARFILIIGLALAATPAVALEVVHHDLDVRLEPEAGTLQVRATLSLPDTAGDRVGFLLHAGLDPQPETPGARITQTRLSADGSVATYRLDLPPGVRRITLRYGGSIRHGVTRGNEDVGRERASSRGNIGPEGVFLDGAAAWYPYLPETLQAFTLKVDLPAGWLAVSQGAGPGAETEGKRIRVRWREEQPQDDIYLVAARWTLYRHPGDVAEGQVYLREPDPALAETYLAATEAYLARYSALLGPYPYAKFALVENFWQSGYGMPSFTLLGSQVIRLPFIVHTSYPHEILHNWWGNSVYIDYAHGNWAEGLTTYLADHWLAEERGEGAEYRRTALQRYADSAAGERDFPLAEFHGRHGGSTQAVGYDKGMMLYHMLRLKLGDPVFVAGLRRFYAENRFRTAGFPQLRKAFETVSGQDLSGFFRQWVAESGAPQLVLDRIAAEPAAAGWELRFRLRQAQAGFAYRLDVPYALTLTGEAAPRSGRVEMTGPEATVRLELPGRPLFLAVDPRFDLFRQLAPSERPPALGRVLGAERLLLVLPAAAPEPLRGAYRALAQAWAEGQPQVRIVEDADLQRLPVGSAVFLFGRENRFLPAFRKALTGAALDGEGLRLDERRYPLSSHSLVLTARDGADRVLGWFGSEDPAMVKGLARRVPHYGKYGYLAFGNDDGRNVLKGQWPVTRSVLQVPLAPGAGGASLPPRPPLAIP</sequence>
<protein>
    <recommendedName>
        <fullName evidence="2">Peptidase M1 membrane alanine aminopeptidase domain-containing protein</fullName>
    </recommendedName>
</protein>
<dbReference type="RefSeq" id="WP_170142083.1">
    <property type="nucleotide sequence ID" value="NZ_QPJY01000002.1"/>
</dbReference>
<dbReference type="GO" id="GO:0008237">
    <property type="term" value="F:metallopeptidase activity"/>
    <property type="evidence" value="ECO:0007669"/>
    <property type="project" value="InterPro"/>
</dbReference>
<name>A0A369CI03_9GAMM</name>
<dbReference type="InterPro" id="IPR027268">
    <property type="entry name" value="Peptidase_M4/M1_CTD_sf"/>
</dbReference>
<comment type="caution">
    <text evidence="3">The sequence shown here is derived from an EMBL/GenBank/DDBJ whole genome shotgun (WGS) entry which is preliminary data.</text>
</comment>
<gene>
    <name evidence="3" type="ORF">DFQ59_102668</name>
</gene>
<evidence type="ECO:0000313" key="3">
    <source>
        <dbReference type="EMBL" id="RCX32306.1"/>
    </source>
</evidence>
<dbReference type="Pfam" id="PF01433">
    <property type="entry name" value="Peptidase_M1"/>
    <property type="match status" value="1"/>
</dbReference>
<dbReference type="InterPro" id="IPR034015">
    <property type="entry name" value="M1_LTA4H"/>
</dbReference>
<evidence type="ECO:0000313" key="4">
    <source>
        <dbReference type="Proteomes" id="UP000252707"/>
    </source>
</evidence>
<dbReference type="PANTHER" id="PTHR45726">
    <property type="entry name" value="LEUKOTRIENE A-4 HYDROLASE"/>
    <property type="match status" value="1"/>
</dbReference>
<organism evidence="3 4">
    <name type="scientific">Thioalbus denitrificans</name>
    <dbReference type="NCBI Taxonomy" id="547122"/>
    <lineage>
        <taxon>Bacteria</taxon>
        <taxon>Pseudomonadati</taxon>
        <taxon>Pseudomonadota</taxon>
        <taxon>Gammaproteobacteria</taxon>
        <taxon>Chromatiales</taxon>
        <taxon>Ectothiorhodospiraceae</taxon>
        <taxon>Thioalbus</taxon>
    </lineage>
</organism>
<feature type="domain" description="Peptidase M1 membrane alanine aminopeptidase" evidence="2">
    <location>
        <begin position="287"/>
        <end position="425"/>
    </location>
</feature>
<proteinExistence type="predicted"/>